<dbReference type="InterPro" id="IPR013747">
    <property type="entry name" value="ACP_syn_III_C"/>
</dbReference>
<dbReference type="SUPFAM" id="SSF53901">
    <property type="entry name" value="Thiolase-like"/>
    <property type="match status" value="1"/>
</dbReference>
<sequence>GAGDPFAGLDHLVTSGALGPGDTCMLFGVGAGFSWSCAVVEILNAPSWRDR</sequence>
<dbReference type="Gene3D" id="3.40.47.10">
    <property type="match status" value="1"/>
</dbReference>
<comment type="caution">
    <text evidence="3">The sequence shown here is derived from an EMBL/GenBank/DDBJ whole genome shotgun (WGS) entry which is preliminary data.</text>
</comment>
<dbReference type="EMBL" id="JAHWZY010000069">
    <property type="protein sequence ID" value="MEZ3183138.1"/>
    <property type="molecule type" value="Genomic_DNA"/>
</dbReference>
<feature type="domain" description="Beta-ketoacyl-[acyl-carrier-protein] synthase III C-terminal" evidence="2">
    <location>
        <begin position="2"/>
        <end position="42"/>
    </location>
</feature>
<keyword evidence="1" id="KW-0808">Transferase</keyword>
<evidence type="ECO:0000313" key="3">
    <source>
        <dbReference type="EMBL" id="MEZ3183138.1"/>
    </source>
</evidence>
<accession>A0ABV4J868</accession>
<evidence type="ECO:0000256" key="1">
    <source>
        <dbReference type="ARBA" id="ARBA00022679"/>
    </source>
</evidence>
<keyword evidence="4" id="KW-1185">Reference proteome</keyword>
<reference evidence="3 4" key="1">
    <citation type="journal article" date="2021" name="Res Sq">
        <title>Streptomyces Pimoensis sp. nov., Isolated From the Taklimakan Desert in Xinjiang, China.</title>
        <authorList>
            <person name="Zhang P."/>
            <person name="Luo X."/>
            <person name="Luo X."/>
            <person name="Liu Z."/>
            <person name="Xia Z."/>
            <person name="Wan C."/>
            <person name="zhang L."/>
        </authorList>
    </citation>
    <scope>NUCLEOTIDE SEQUENCE [LARGE SCALE GENOMIC DNA]</scope>
    <source>
        <strain evidence="3 4">TRM75549</strain>
    </source>
</reference>
<dbReference type="RefSeq" id="WP_371244571.1">
    <property type="nucleotide sequence ID" value="NZ_JAHWZY010000069.1"/>
</dbReference>
<gene>
    <name evidence="3" type="ORF">KYY02_32100</name>
</gene>
<dbReference type="Proteomes" id="UP001567537">
    <property type="component" value="Unassembled WGS sequence"/>
</dbReference>
<organism evidence="3 4">
    <name type="scientific">Streptomyces pimonensis</name>
    <dbReference type="NCBI Taxonomy" id="2860288"/>
    <lineage>
        <taxon>Bacteria</taxon>
        <taxon>Bacillati</taxon>
        <taxon>Actinomycetota</taxon>
        <taxon>Actinomycetes</taxon>
        <taxon>Kitasatosporales</taxon>
        <taxon>Streptomycetaceae</taxon>
        <taxon>Streptomyces</taxon>
    </lineage>
</organism>
<evidence type="ECO:0000259" key="2">
    <source>
        <dbReference type="Pfam" id="PF08541"/>
    </source>
</evidence>
<proteinExistence type="predicted"/>
<name>A0ABV4J868_9ACTN</name>
<dbReference type="InterPro" id="IPR016039">
    <property type="entry name" value="Thiolase-like"/>
</dbReference>
<protein>
    <submittedName>
        <fullName evidence="3">3-oxoacyl-ACP synthase</fullName>
    </submittedName>
</protein>
<dbReference type="Pfam" id="PF08541">
    <property type="entry name" value="ACP_syn_III_C"/>
    <property type="match status" value="1"/>
</dbReference>
<evidence type="ECO:0000313" key="4">
    <source>
        <dbReference type="Proteomes" id="UP001567537"/>
    </source>
</evidence>
<feature type="non-terminal residue" evidence="3">
    <location>
        <position position="1"/>
    </location>
</feature>